<gene>
    <name evidence="3" type="ORF">SLEP1_g51063</name>
</gene>
<reference evidence="3 4" key="1">
    <citation type="journal article" date="2021" name="Commun. Biol.">
        <title>The genome of Shorea leprosula (Dipterocarpaceae) highlights the ecological relevance of drought in aseasonal tropical rainforests.</title>
        <authorList>
            <person name="Ng K.K.S."/>
            <person name="Kobayashi M.J."/>
            <person name="Fawcett J.A."/>
            <person name="Hatakeyama M."/>
            <person name="Paape T."/>
            <person name="Ng C.H."/>
            <person name="Ang C.C."/>
            <person name="Tnah L.H."/>
            <person name="Lee C.T."/>
            <person name="Nishiyama T."/>
            <person name="Sese J."/>
            <person name="O'Brien M.J."/>
            <person name="Copetti D."/>
            <person name="Mohd Noor M.I."/>
            <person name="Ong R.C."/>
            <person name="Putra M."/>
            <person name="Sireger I.Z."/>
            <person name="Indrioko S."/>
            <person name="Kosugi Y."/>
            <person name="Izuno A."/>
            <person name="Isagi Y."/>
            <person name="Lee S.L."/>
            <person name="Shimizu K.K."/>
        </authorList>
    </citation>
    <scope>NUCLEOTIDE SEQUENCE [LARGE SCALE GENOMIC DNA]</scope>
    <source>
        <strain evidence="3">214</strain>
    </source>
</reference>
<keyword evidence="4" id="KW-1185">Reference proteome</keyword>
<protein>
    <recommendedName>
        <fullName evidence="2">Disease resistance protein winged helix domain-containing protein</fullName>
    </recommendedName>
</protein>
<proteinExistence type="predicted"/>
<keyword evidence="1" id="KW-0677">Repeat</keyword>
<dbReference type="Pfam" id="PF23559">
    <property type="entry name" value="WHD_DRP"/>
    <property type="match status" value="1"/>
</dbReference>
<dbReference type="InterPro" id="IPR058922">
    <property type="entry name" value="WHD_DRP"/>
</dbReference>
<evidence type="ECO:0000259" key="2">
    <source>
        <dbReference type="Pfam" id="PF23559"/>
    </source>
</evidence>
<evidence type="ECO:0000313" key="4">
    <source>
        <dbReference type="Proteomes" id="UP001054252"/>
    </source>
</evidence>
<name>A0AAV5M4J3_9ROSI</name>
<feature type="domain" description="Disease resistance protein winged helix" evidence="2">
    <location>
        <begin position="1"/>
        <end position="60"/>
    </location>
</feature>
<comment type="caution">
    <text evidence="3">The sequence shown here is derived from an EMBL/GenBank/DDBJ whole genome shotgun (WGS) entry which is preliminary data.</text>
</comment>
<accession>A0AAV5M4J3</accession>
<organism evidence="3 4">
    <name type="scientific">Rubroshorea leprosula</name>
    <dbReference type="NCBI Taxonomy" id="152421"/>
    <lineage>
        <taxon>Eukaryota</taxon>
        <taxon>Viridiplantae</taxon>
        <taxon>Streptophyta</taxon>
        <taxon>Embryophyta</taxon>
        <taxon>Tracheophyta</taxon>
        <taxon>Spermatophyta</taxon>
        <taxon>Magnoliopsida</taxon>
        <taxon>eudicotyledons</taxon>
        <taxon>Gunneridae</taxon>
        <taxon>Pentapetalae</taxon>
        <taxon>rosids</taxon>
        <taxon>malvids</taxon>
        <taxon>Malvales</taxon>
        <taxon>Dipterocarpaceae</taxon>
        <taxon>Rubroshorea</taxon>
    </lineage>
</organism>
<dbReference type="AlphaFoldDB" id="A0AAV5M4J3"/>
<dbReference type="EMBL" id="BPVZ01000173">
    <property type="protein sequence ID" value="GKV43811.1"/>
    <property type="molecule type" value="Genomic_DNA"/>
</dbReference>
<evidence type="ECO:0000256" key="1">
    <source>
        <dbReference type="ARBA" id="ARBA00022737"/>
    </source>
</evidence>
<sequence>MTQGFLHESDKSDETTVTMEETGNNFFHDLLSNSLFQGMQRDRYENINSCKMHDVVHDLALSVSKGETLI</sequence>
<dbReference type="Proteomes" id="UP001054252">
    <property type="component" value="Unassembled WGS sequence"/>
</dbReference>
<evidence type="ECO:0000313" key="3">
    <source>
        <dbReference type="EMBL" id="GKV43811.1"/>
    </source>
</evidence>